<protein>
    <submittedName>
        <fullName evidence="1">Uncharacterized protein</fullName>
    </submittedName>
</protein>
<proteinExistence type="predicted"/>
<dbReference type="STRING" id="180163.SAMN02745174_02334"/>
<reference evidence="1 2" key="1">
    <citation type="submission" date="2017-02" db="EMBL/GenBank/DDBJ databases">
        <authorList>
            <person name="Peterson S.W."/>
        </authorList>
    </citation>
    <scope>NUCLEOTIDE SEQUENCE [LARGE SCALE GENOMIC DNA]</scope>
    <source>
        <strain evidence="1 2">ATCC 700028</strain>
    </source>
</reference>
<keyword evidence="2" id="KW-1185">Reference proteome</keyword>
<dbReference type="Proteomes" id="UP000191153">
    <property type="component" value="Unassembled WGS sequence"/>
</dbReference>
<organism evidence="1 2">
    <name type="scientific">Cetobacterium ceti</name>
    <dbReference type="NCBI Taxonomy" id="180163"/>
    <lineage>
        <taxon>Bacteria</taxon>
        <taxon>Fusobacteriati</taxon>
        <taxon>Fusobacteriota</taxon>
        <taxon>Fusobacteriia</taxon>
        <taxon>Fusobacteriales</taxon>
        <taxon>Fusobacteriaceae</taxon>
        <taxon>Cetobacterium</taxon>
    </lineage>
</organism>
<gene>
    <name evidence="1" type="ORF">SAMN02745174_02334</name>
</gene>
<evidence type="ECO:0000313" key="1">
    <source>
        <dbReference type="EMBL" id="SKA03412.1"/>
    </source>
</evidence>
<evidence type="ECO:0000313" key="2">
    <source>
        <dbReference type="Proteomes" id="UP000191153"/>
    </source>
</evidence>
<dbReference type="RefSeq" id="WP_078694766.1">
    <property type="nucleotide sequence ID" value="NZ_FUWX01000024.1"/>
</dbReference>
<dbReference type="EMBL" id="FUWX01000024">
    <property type="protein sequence ID" value="SKA03412.1"/>
    <property type="molecule type" value="Genomic_DNA"/>
</dbReference>
<accession>A0A1T4QI90</accession>
<dbReference type="AlphaFoldDB" id="A0A1T4QI90"/>
<name>A0A1T4QI90_9FUSO</name>
<sequence length="142" mass="17337">MKEQLKRIKEKNKIDKIKKIDNKNESQGIYFFSREEVFIYMDNLLKKNHLIILLQGRDNYYEIIGKEKNIFSFIEELEKNRKIGINTGLFKMEKLENNIKCIFKIDYMLKADNAIEKMKKIKKKDIFYKNIRELKVEERMIF</sequence>